<dbReference type="Pfam" id="PF00126">
    <property type="entry name" value="HTH_1"/>
    <property type="match status" value="1"/>
</dbReference>
<sequence length="296" mass="33703">MFEELKTFIAVVEFKNFTKASEYLHISQPSVSTHIKNLEKFFGVILINRSIKQKSIMITESGQILYKRAKEIINLLDITKLEVSNVSDSLKGRIKVGASLTIGEYILPKFLSTFIKKYPDIDVEIFIENTSLVCSSLKDLKLDIGLIEGISPSLDFNQKYFLKDKMVLALPYNSDLLSNNFTYDKLQNQKWIVRESGSGTRESLNMFLNVNEISPKNIMMLGSNYAVKEAVKNNLGVTIISNFIAYPSFLNKELSIIDLGDNYNRHFSYITPKNMKLSKASEVFISELNQYALTLQ</sequence>
<evidence type="ECO:0000256" key="3">
    <source>
        <dbReference type="ARBA" id="ARBA00023125"/>
    </source>
</evidence>
<reference evidence="6 7" key="1">
    <citation type="journal article" date="2017" name="Genome Announc.">
        <title>Draft Genome Sequence of Romboutsia maritimum sp. nov. Strain CCRI-22766(T), Isolated from Coastal Estuarine Mud.</title>
        <authorList>
            <person name="Maheux A.F."/>
            <person name="Boudreau D.K."/>
            <person name="Berube E."/>
            <person name="Boissinot M."/>
            <person name="Raymond F."/>
            <person name="Brodeur S."/>
            <person name="Corbeil J."/>
            <person name="Brightwell G."/>
            <person name="Broda D."/>
            <person name="Omar R.F."/>
            <person name="Bergeron M.G."/>
        </authorList>
    </citation>
    <scope>NUCLEOTIDE SEQUENCE [LARGE SCALE GENOMIC DNA]</scope>
    <source>
        <strain evidence="6 7">CCRI-22766</strain>
    </source>
</reference>
<dbReference type="Gene3D" id="1.10.10.10">
    <property type="entry name" value="Winged helix-like DNA-binding domain superfamily/Winged helix DNA-binding domain"/>
    <property type="match status" value="1"/>
</dbReference>
<dbReference type="GO" id="GO:0000976">
    <property type="term" value="F:transcription cis-regulatory region binding"/>
    <property type="evidence" value="ECO:0007669"/>
    <property type="project" value="TreeGrafter"/>
</dbReference>
<dbReference type="Pfam" id="PF03466">
    <property type="entry name" value="LysR_substrate"/>
    <property type="match status" value="1"/>
</dbReference>
<dbReference type="EMBL" id="NOJZ02000016">
    <property type="protein sequence ID" value="RDY23235.1"/>
    <property type="molecule type" value="Genomic_DNA"/>
</dbReference>
<dbReference type="PRINTS" id="PR00039">
    <property type="entry name" value="HTHLYSR"/>
</dbReference>
<dbReference type="PANTHER" id="PTHR30126">
    <property type="entry name" value="HTH-TYPE TRANSCRIPTIONAL REGULATOR"/>
    <property type="match status" value="1"/>
</dbReference>
<dbReference type="AlphaFoldDB" id="A0A371IRZ2"/>
<accession>A0A371IRZ2</accession>
<feature type="domain" description="HTH lysR-type" evidence="5">
    <location>
        <begin position="1"/>
        <end position="59"/>
    </location>
</feature>
<dbReference type="InterPro" id="IPR036388">
    <property type="entry name" value="WH-like_DNA-bd_sf"/>
</dbReference>
<dbReference type="SUPFAM" id="SSF53850">
    <property type="entry name" value="Periplasmic binding protein-like II"/>
    <property type="match status" value="1"/>
</dbReference>
<evidence type="ECO:0000256" key="4">
    <source>
        <dbReference type="ARBA" id="ARBA00023163"/>
    </source>
</evidence>
<dbReference type="GO" id="GO:0003700">
    <property type="term" value="F:DNA-binding transcription factor activity"/>
    <property type="evidence" value="ECO:0007669"/>
    <property type="project" value="InterPro"/>
</dbReference>
<comment type="similarity">
    <text evidence="1">Belongs to the LysR transcriptional regulatory family.</text>
</comment>
<keyword evidence="4" id="KW-0804">Transcription</keyword>
<comment type="caution">
    <text evidence="6">The sequence shown here is derived from an EMBL/GenBank/DDBJ whole genome shotgun (WGS) entry which is preliminary data.</text>
</comment>
<dbReference type="SUPFAM" id="SSF46785">
    <property type="entry name" value="Winged helix' DNA-binding domain"/>
    <property type="match status" value="1"/>
</dbReference>
<dbReference type="InterPro" id="IPR036390">
    <property type="entry name" value="WH_DNA-bd_sf"/>
</dbReference>
<dbReference type="Proteomes" id="UP000243494">
    <property type="component" value="Unassembled WGS sequence"/>
</dbReference>
<keyword evidence="3" id="KW-0238">DNA-binding</keyword>
<dbReference type="PROSITE" id="PS50931">
    <property type="entry name" value="HTH_LYSR"/>
    <property type="match status" value="1"/>
</dbReference>
<evidence type="ECO:0000256" key="1">
    <source>
        <dbReference type="ARBA" id="ARBA00009437"/>
    </source>
</evidence>
<dbReference type="OrthoDB" id="9785745at2"/>
<evidence type="ECO:0000256" key="2">
    <source>
        <dbReference type="ARBA" id="ARBA00023015"/>
    </source>
</evidence>
<dbReference type="PANTHER" id="PTHR30126:SF39">
    <property type="entry name" value="HTH-TYPE TRANSCRIPTIONAL REGULATOR CYSL"/>
    <property type="match status" value="1"/>
</dbReference>
<gene>
    <name evidence="6" type="ORF">CHF27_009300</name>
</gene>
<keyword evidence="2" id="KW-0805">Transcription regulation</keyword>
<dbReference type="Gene3D" id="3.40.190.290">
    <property type="match status" value="1"/>
</dbReference>
<dbReference type="InterPro" id="IPR000847">
    <property type="entry name" value="LysR_HTH_N"/>
</dbReference>
<dbReference type="RefSeq" id="WP_095406556.1">
    <property type="nucleotide sequence ID" value="NZ_NOJZ02000016.1"/>
</dbReference>
<protein>
    <submittedName>
        <fullName evidence="6">LysR family transcriptional regulator</fullName>
    </submittedName>
</protein>
<evidence type="ECO:0000313" key="6">
    <source>
        <dbReference type="EMBL" id="RDY23235.1"/>
    </source>
</evidence>
<dbReference type="FunFam" id="1.10.10.10:FF:000001">
    <property type="entry name" value="LysR family transcriptional regulator"/>
    <property type="match status" value="1"/>
</dbReference>
<name>A0A371IRZ2_9FIRM</name>
<evidence type="ECO:0000259" key="5">
    <source>
        <dbReference type="PROSITE" id="PS50931"/>
    </source>
</evidence>
<organism evidence="6 7">
    <name type="scientific">Romboutsia maritimum</name>
    <dbReference type="NCBI Taxonomy" id="2020948"/>
    <lineage>
        <taxon>Bacteria</taxon>
        <taxon>Bacillati</taxon>
        <taxon>Bacillota</taxon>
        <taxon>Clostridia</taxon>
        <taxon>Peptostreptococcales</taxon>
        <taxon>Peptostreptococcaceae</taxon>
        <taxon>Romboutsia</taxon>
    </lineage>
</organism>
<evidence type="ECO:0000313" key="7">
    <source>
        <dbReference type="Proteomes" id="UP000243494"/>
    </source>
</evidence>
<dbReference type="InterPro" id="IPR005119">
    <property type="entry name" value="LysR_subst-bd"/>
</dbReference>
<proteinExistence type="inferred from homology"/>
<keyword evidence="7" id="KW-1185">Reference proteome</keyword>